<evidence type="ECO:0000313" key="3">
    <source>
        <dbReference type="EMBL" id="SDG68033.1"/>
    </source>
</evidence>
<dbReference type="Pfam" id="PF07896">
    <property type="entry name" value="DUF1674"/>
    <property type="match status" value="1"/>
</dbReference>
<name>A0A1G7W7Z0_9RHOB</name>
<evidence type="ECO:0008006" key="5">
    <source>
        <dbReference type="Google" id="ProtNLM"/>
    </source>
</evidence>
<keyword evidence="4" id="KW-1185">Reference proteome</keyword>
<organism evidence="3 4">
    <name type="scientific">Sulfitobacter delicatus</name>
    <dbReference type="NCBI Taxonomy" id="218672"/>
    <lineage>
        <taxon>Bacteria</taxon>
        <taxon>Pseudomonadati</taxon>
        <taxon>Pseudomonadota</taxon>
        <taxon>Alphaproteobacteria</taxon>
        <taxon>Rhodobacterales</taxon>
        <taxon>Roseobacteraceae</taxon>
        <taxon>Sulfitobacter</taxon>
    </lineage>
</organism>
<comment type="similarity">
    <text evidence="1">Belongs to the SDHAF4 family.</text>
</comment>
<sequence>MPDQRPIPDPTPRPGPDPTPSPQPDLPPQPKPGPKPMPDTPHDPTPQPGPDLPAAAQRALAEAAARRKAEADLALPPELGGRDGPEPVRYGDWEKKGIAVDF</sequence>
<dbReference type="AlphaFoldDB" id="A0A1G7W7Z0"/>
<evidence type="ECO:0000313" key="4">
    <source>
        <dbReference type="Proteomes" id="UP000199399"/>
    </source>
</evidence>
<reference evidence="4" key="1">
    <citation type="submission" date="2016-10" db="EMBL/GenBank/DDBJ databases">
        <authorList>
            <person name="Varghese N."/>
            <person name="Submissions S."/>
        </authorList>
    </citation>
    <scope>NUCLEOTIDE SEQUENCE [LARGE SCALE GENOMIC DNA]</scope>
    <source>
        <strain evidence="4">DSM 16477</strain>
    </source>
</reference>
<feature type="compositionally biased region" description="Low complexity" evidence="2">
    <location>
        <begin position="52"/>
        <end position="63"/>
    </location>
</feature>
<feature type="compositionally biased region" description="Pro residues" evidence="2">
    <location>
        <begin position="1"/>
        <end position="51"/>
    </location>
</feature>
<evidence type="ECO:0000256" key="2">
    <source>
        <dbReference type="SAM" id="MobiDB-lite"/>
    </source>
</evidence>
<proteinExistence type="inferred from homology"/>
<feature type="region of interest" description="Disordered" evidence="2">
    <location>
        <begin position="1"/>
        <end position="102"/>
    </location>
</feature>
<dbReference type="EMBL" id="FNBP01000010">
    <property type="protein sequence ID" value="SDG68033.1"/>
    <property type="molecule type" value="Genomic_DNA"/>
</dbReference>
<feature type="compositionally biased region" description="Basic and acidic residues" evidence="2">
    <location>
        <begin position="80"/>
        <end position="102"/>
    </location>
</feature>
<dbReference type="InterPro" id="IPR012875">
    <property type="entry name" value="SDHF4"/>
</dbReference>
<gene>
    <name evidence="3" type="ORF">SAMN04489759_11088</name>
</gene>
<protein>
    <recommendedName>
        <fullName evidence="5">DUF1674 domain-containing protein</fullName>
    </recommendedName>
</protein>
<dbReference type="Proteomes" id="UP000199399">
    <property type="component" value="Unassembled WGS sequence"/>
</dbReference>
<evidence type="ECO:0000256" key="1">
    <source>
        <dbReference type="ARBA" id="ARBA00005701"/>
    </source>
</evidence>
<accession>A0A1G7W7Z0</accession>
<dbReference type="STRING" id="218672.SAMN04489759_11088"/>